<sequence length="273" mass="29616">MAGSAASGGSFSGSTDVAARHLSVLRRFTLRARRVEGHSLASDRERILVWAKGTGTLTFEPASGKAVARWDLPDEEAFDSLAARCRPFLLNRDPVYHGKVMNALGFFLQSAPDDLQQQHQTLRAGWRLLDLADLGTLGYESRASSVTGPLGELVTDKKLAYAWLYGDLVHADEATEDRVHGHDIDARFQAGVLLITNVAVKAIMTLSFLKQVRSEGFVGLEEEVLTERVVARPQRDLTITKFATAPVGTPTAAIEALLDRSATRADGDSAEVT</sequence>
<comment type="caution">
    <text evidence="1">The sequence shown here is derived from an EMBL/GenBank/DDBJ whole genome shotgun (WGS) entry which is preliminary data.</text>
</comment>
<dbReference type="RefSeq" id="WP_203859700.1">
    <property type="nucleotide sequence ID" value="NZ_BAAAZQ010000010.1"/>
</dbReference>
<name>A0ABQ4EUB3_9ACTN</name>
<proteinExistence type="predicted"/>
<accession>A0ABQ4EUB3</accession>
<organism evidence="1 2">
    <name type="scientific">Plantactinospora mayteni</name>
    <dbReference type="NCBI Taxonomy" id="566021"/>
    <lineage>
        <taxon>Bacteria</taxon>
        <taxon>Bacillati</taxon>
        <taxon>Actinomycetota</taxon>
        <taxon>Actinomycetes</taxon>
        <taxon>Micromonosporales</taxon>
        <taxon>Micromonosporaceae</taxon>
        <taxon>Plantactinospora</taxon>
    </lineage>
</organism>
<dbReference type="EMBL" id="BONX01000033">
    <property type="protein sequence ID" value="GIG98240.1"/>
    <property type="molecule type" value="Genomic_DNA"/>
</dbReference>
<protein>
    <submittedName>
        <fullName evidence="1">Uncharacterized protein</fullName>
    </submittedName>
</protein>
<dbReference type="Proteomes" id="UP000621500">
    <property type="component" value="Unassembled WGS sequence"/>
</dbReference>
<keyword evidence="2" id="KW-1185">Reference proteome</keyword>
<evidence type="ECO:0000313" key="2">
    <source>
        <dbReference type="Proteomes" id="UP000621500"/>
    </source>
</evidence>
<gene>
    <name evidence="1" type="ORF">Pma05_48130</name>
</gene>
<evidence type="ECO:0000313" key="1">
    <source>
        <dbReference type="EMBL" id="GIG98240.1"/>
    </source>
</evidence>
<reference evidence="1 2" key="1">
    <citation type="submission" date="2021-01" db="EMBL/GenBank/DDBJ databases">
        <title>Whole genome shotgun sequence of Plantactinospora mayteni NBRC 109088.</title>
        <authorList>
            <person name="Komaki H."/>
            <person name="Tamura T."/>
        </authorList>
    </citation>
    <scope>NUCLEOTIDE SEQUENCE [LARGE SCALE GENOMIC DNA]</scope>
    <source>
        <strain evidence="1 2">NBRC 109088</strain>
    </source>
</reference>